<sequence>EAKAREAPKFRSSFRPLDEVKQEPPSPSAADHGDEKREISSSPRQSSKFGTSPKNRHLSDSDISPPRKSKGRHDSDSDISPPRKGKARHDSDSDISPPRRR</sequence>
<evidence type="ECO:0000256" key="1">
    <source>
        <dbReference type="SAM" id="MobiDB-lite"/>
    </source>
</evidence>
<feature type="non-terminal residue" evidence="2">
    <location>
        <position position="1"/>
    </location>
</feature>
<organism evidence="2 3">
    <name type="scientific">Trichostrongylus colubriformis</name>
    <name type="common">Black scour worm</name>
    <dbReference type="NCBI Taxonomy" id="6319"/>
    <lineage>
        <taxon>Eukaryota</taxon>
        <taxon>Metazoa</taxon>
        <taxon>Ecdysozoa</taxon>
        <taxon>Nematoda</taxon>
        <taxon>Chromadorea</taxon>
        <taxon>Rhabditida</taxon>
        <taxon>Rhabditina</taxon>
        <taxon>Rhabditomorpha</taxon>
        <taxon>Strongyloidea</taxon>
        <taxon>Trichostrongylidae</taxon>
        <taxon>Trichostrongylus</taxon>
    </lineage>
</organism>
<evidence type="ECO:0000313" key="3">
    <source>
        <dbReference type="Proteomes" id="UP001331761"/>
    </source>
</evidence>
<comment type="caution">
    <text evidence="2">The sequence shown here is derived from an EMBL/GenBank/DDBJ whole genome shotgun (WGS) entry which is preliminary data.</text>
</comment>
<feature type="compositionally biased region" description="Polar residues" evidence="1">
    <location>
        <begin position="40"/>
        <end position="53"/>
    </location>
</feature>
<dbReference type="Proteomes" id="UP001331761">
    <property type="component" value="Unassembled WGS sequence"/>
</dbReference>
<dbReference type="EMBL" id="WIXE01005676">
    <property type="protein sequence ID" value="KAK5981978.1"/>
    <property type="molecule type" value="Genomic_DNA"/>
</dbReference>
<evidence type="ECO:0000313" key="2">
    <source>
        <dbReference type="EMBL" id="KAK5981978.1"/>
    </source>
</evidence>
<proteinExistence type="predicted"/>
<accession>A0AAN8ISQ5</accession>
<keyword evidence="3" id="KW-1185">Reference proteome</keyword>
<reference evidence="2 3" key="1">
    <citation type="submission" date="2019-10" db="EMBL/GenBank/DDBJ databases">
        <title>Assembly and Annotation for the nematode Trichostrongylus colubriformis.</title>
        <authorList>
            <person name="Martin J."/>
        </authorList>
    </citation>
    <scope>NUCLEOTIDE SEQUENCE [LARGE SCALE GENOMIC DNA]</scope>
    <source>
        <strain evidence="2">G859</strain>
        <tissue evidence="2">Whole worm</tissue>
    </source>
</reference>
<dbReference type="AlphaFoldDB" id="A0AAN8ISQ5"/>
<protein>
    <submittedName>
        <fullName evidence="2">Uncharacterized protein</fullName>
    </submittedName>
</protein>
<name>A0AAN8ISQ5_TRICO</name>
<gene>
    <name evidence="2" type="ORF">GCK32_003278</name>
</gene>
<feature type="region of interest" description="Disordered" evidence="1">
    <location>
        <begin position="1"/>
        <end position="101"/>
    </location>
</feature>